<evidence type="ECO:0000313" key="3">
    <source>
        <dbReference type="Proteomes" id="UP000182961"/>
    </source>
</evidence>
<dbReference type="AlphaFoldDB" id="A0A1I4TA80"/>
<feature type="transmembrane region" description="Helical" evidence="1">
    <location>
        <begin position="75"/>
        <end position="96"/>
    </location>
</feature>
<keyword evidence="1" id="KW-0812">Transmembrane</keyword>
<feature type="transmembrane region" description="Helical" evidence="1">
    <location>
        <begin position="12"/>
        <end position="33"/>
    </location>
</feature>
<organism evidence="2 3">
    <name type="scientific">Flavobacterium succinicans</name>
    <dbReference type="NCBI Taxonomy" id="29536"/>
    <lineage>
        <taxon>Bacteria</taxon>
        <taxon>Pseudomonadati</taxon>
        <taxon>Bacteroidota</taxon>
        <taxon>Flavobacteriia</taxon>
        <taxon>Flavobacteriales</taxon>
        <taxon>Flavobacteriaceae</taxon>
        <taxon>Flavobacterium</taxon>
    </lineage>
</organism>
<gene>
    <name evidence="2" type="ORF">SAMN05444143_10237</name>
</gene>
<protein>
    <submittedName>
        <fullName evidence="2">Uncharacterized protein</fullName>
    </submittedName>
</protein>
<name>A0A1I4TA80_9FLAO</name>
<sequence>MKKERKTGIINTLFSVIILFYFTCLVSISYLNINLTKIEGAFVELFTIPLMILSVSLYCYNFYKMYKEGWKLKSYYFISIIILTLVLILLILASVYNI</sequence>
<accession>A0A1I4TA80</accession>
<evidence type="ECO:0000313" key="2">
    <source>
        <dbReference type="EMBL" id="SFM73596.1"/>
    </source>
</evidence>
<feature type="transmembrane region" description="Helical" evidence="1">
    <location>
        <begin position="45"/>
        <end position="63"/>
    </location>
</feature>
<keyword evidence="3" id="KW-1185">Reference proteome</keyword>
<dbReference type="Proteomes" id="UP000182961">
    <property type="component" value="Unassembled WGS sequence"/>
</dbReference>
<keyword evidence="1" id="KW-1133">Transmembrane helix</keyword>
<dbReference type="EMBL" id="FOUT01000002">
    <property type="protein sequence ID" value="SFM73596.1"/>
    <property type="molecule type" value="Genomic_DNA"/>
</dbReference>
<evidence type="ECO:0000256" key="1">
    <source>
        <dbReference type="SAM" id="Phobius"/>
    </source>
</evidence>
<dbReference type="RefSeq" id="WP_024980257.1">
    <property type="nucleotide sequence ID" value="NZ_FOUT01000002.1"/>
</dbReference>
<proteinExistence type="predicted"/>
<keyword evidence="1" id="KW-0472">Membrane</keyword>
<reference evidence="3" key="1">
    <citation type="submission" date="2016-10" db="EMBL/GenBank/DDBJ databases">
        <authorList>
            <person name="Varghese N."/>
            <person name="Submissions S."/>
        </authorList>
    </citation>
    <scope>NUCLEOTIDE SEQUENCE [LARGE SCALE GENOMIC DNA]</scope>
    <source>
        <strain evidence="3">DSM 4002</strain>
    </source>
</reference>